<accession>A0A975GSF3</accession>
<reference evidence="2" key="1">
    <citation type="journal article" date="2021" name="Microb. Physiol.">
        <title>Proteogenomic Insights into the Physiology of Marine, Sulfate-Reducing, Filamentous Desulfonema limicola and Desulfonema magnum.</title>
        <authorList>
            <person name="Schnaars V."/>
            <person name="Wohlbrand L."/>
            <person name="Scheve S."/>
            <person name="Hinrichs C."/>
            <person name="Reinhardt R."/>
            <person name="Rabus R."/>
        </authorList>
    </citation>
    <scope>NUCLEOTIDE SEQUENCE</scope>
    <source>
        <strain evidence="2">4be13</strain>
    </source>
</reference>
<sequence length="92" mass="10916">MEQPAGWHYRIITKILEKTRPAKDIVQKPDSEVIIAQLQAERDKLQKQVLFLQDQLDNLSHQRQQEKLKLERVIHEIEELQKHLIRGGNKTD</sequence>
<dbReference type="AlphaFoldDB" id="A0A975GSF3"/>
<dbReference type="KEGG" id="dmm:dnm_070820"/>
<keyword evidence="3" id="KW-1185">Reference proteome</keyword>
<proteinExistence type="predicted"/>
<dbReference type="Proteomes" id="UP000663722">
    <property type="component" value="Chromosome"/>
</dbReference>
<evidence type="ECO:0000313" key="3">
    <source>
        <dbReference type="Proteomes" id="UP000663722"/>
    </source>
</evidence>
<gene>
    <name evidence="2" type="ORF">dnm_070820</name>
</gene>
<dbReference type="EMBL" id="CP061800">
    <property type="protein sequence ID" value="QTA91018.1"/>
    <property type="molecule type" value="Genomic_DNA"/>
</dbReference>
<feature type="coiled-coil region" evidence="1">
    <location>
        <begin position="28"/>
        <end position="83"/>
    </location>
</feature>
<evidence type="ECO:0000313" key="2">
    <source>
        <dbReference type="EMBL" id="QTA91018.1"/>
    </source>
</evidence>
<organism evidence="2 3">
    <name type="scientific">Desulfonema magnum</name>
    <dbReference type="NCBI Taxonomy" id="45655"/>
    <lineage>
        <taxon>Bacteria</taxon>
        <taxon>Pseudomonadati</taxon>
        <taxon>Thermodesulfobacteriota</taxon>
        <taxon>Desulfobacteria</taxon>
        <taxon>Desulfobacterales</taxon>
        <taxon>Desulfococcaceae</taxon>
        <taxon>Desulfonema</taxon>
    </lineage>
</organism>
<name>A0A975GSF3_9BACT</name>
<dbReference type="RefSeq" id="WP_207678967.1">
    <property type="nucleotide sequence ID" value="NZ_CP061800.1"/>
</dbReference>
<evidence type="ECO:0000256" key="1">
    <source>
        <dbReference type="SAM" id="Coils"/>
    </source>
</evidence>
<protein>
    <submittedName>
        <fullName evidence="2">Uncharacterized protein</fullName>
    </submittedName>
</protein>
<keyword evidence="1" id="KW-0175">Coiled coil</keyword>